<keyword evidence="12" id="KW-0732">Signal</keyword>
<comment type="subcellular location">
    <subcellularLocation>
        <location evidence="2">Periplasm</location>
    </subcellularLocation>
</comment>
<keyword evidence="9" id="KW-0249">Electron transport</keyword>
<dbReference type="PRINTS" id="PR00368">
    <property type="entry name" value="FADPNR"/>
</dbReference>
<evidence type="ECO:0000313" key="15">
    <source>
        <dbReference type="EMBL" id="WOT05952.1"/>
    </source>
</evidence>
<dbReference type="InterPro" id="IPR003953">
    <property type="entry name" value="FAD-dep_OxRdtase_2_FAD-bd"/>
</dbReference>
<comment type="cofactor">
    <cofactor evidence="1">
        <name>heme c</name>
        <dbReference type="ChEBI" id="CHEBI:61717"/>
    </cofactor>
</comment>
<keyword evidence="8 12" id="KW-0274">FAD</keyword>
<keyword evidence="11" id="KW-0408">Iron</keyword>
<evidence type="ECO:0000313" key="16">
    <source>
        <dbReference type="Proteomes" id="UP001529491"/>
    </source>
</evidence>
<protein>
    <recommendedName>
        <fullName evidence="12">Fumarate reductase</fullName>
        <ecNumber evidence="12">1.3.2.4</ecNumber>
    </recommendedName>
</protein>
<dbReference type="InterPro" id="IPR012286">
    <property type="entry name" value="Tetrahaem_cytochrome"/>
</dbReference>
<evidence type="ECO:0000256" key="5">
    <source>
        <dbReference type="ARBA" id="ARBA00022630"/>
    </source>
</evidence>
<evidence type="ECO:0000256" key="12">
    <source>
        <dbReference type="RuleBase" id="RU366062"/>
    </source>
</evidence>
<evidence type="ECO:0000256" key="10">
    <source>
        <dbReference type="ARBA" id="ARBA00023002"/>
    </source>
</evidence>
<keyword evidence="6" id="KW-0479">Metal-binding</keyword>
<keyword evidence="10 12" id="KW-0560">Oxidoreductase</keyword>
<evidence type="ECO:0000256" key="2">
    <source>
        <dbReference type="ARBA" id="ARBA00004418"/>
    </source>
</evidence>
<gene>
    <name evidence="15" type="ORF">RGE70_03820</name>
</gene>
<dbReference type="Gene3D" id="3.50.50.60">
    <property type="entry name" value="FAD/NAD(P)-binding domain"/>
    <property type="match status" value="1"/>
</dbReference>
<keyword evidence="3" id="KW-0813">Transport</keyword>
<dbReference type="Proteomes" id="UP001529491">
    <property type="component" value="Chromosome"/>
</dbReference>
<comment type="similarity">
    <text evidence="12">Belongs to the FAD-dependent oxidoreductase 2 family. FRD/SDH subfamily.</text>
</comment>
<keyword evidence="7" id="KW-0574">Periplasm</keyword>
<organism evidence="15 16">
    <name type="scientific">Shewanella youngdeokensis</name>
    <dbReference type="NCBI Taxonomy" id="2999068"/>
    <lineage>
        <taxon>Bacteria</taxon>
        <taxon>Pseudomonadati</taxon>
        <taxon>Pseudomonadota</taxon>
        <taxon>Gammaproteobacteria</taxon>
        <taxon>Alteromonadales</taxon>
        <taxon>Shewanellaceae</taxon>
        <taxon>Shewanella</taxon>
    </lineage>
</organism>
<evidence type="ECO:0000259" key="14">
    <source>
        <dbReference type="Pfam" id="PF14537"/>
    </source>
</evidence>
<comment type="cofactor">
    <cofactor evidence="12">
        <name>FAD</name>
        <dbReference type="ChEBI" id="CHEBI:57692"/>
    </cofactor>
    <text evidence="12">Binds 1 FAD per subunit.</text>
</comment>
<dbReference type="InterPro" id="IPR036188">
    <property type="entry name" value="FAD/NAD-bd_sf"/>
</dbReference>
<dbReference type="InterPro" id="IPR036280">
    <property type="entry name" value="Multihaem_cyt_sf"/>
</dbReference>
<evidence type="ECO:0000256" key="4">
    <source>
        <dbReference type="ARBA" id="ARBA00022617"/>
    </source>
</evidence>
<reference evidence="15 16" key="1">
    <citation type="submission" date="2023-10" db="EMBL/GenBank/DDBJ databases">
        <title>Complete genome sequence of Shewanella sp. DAU334.</title>
        <authorList>
            <person name="Lee Y.-S."/>
            <person name="Jeong H.-R."/>
            <person name="Hwang E.-J."/>
            <person name="Choi Y.-L."/>
            <person name="Kim G.-D."/>
        </authorList>
    </citation>
    <scope>NUCLEOTIDE SEQUENCE [LARGE SCALE GENOMIC DNA]</scope>
    <source>
        <strain evidence="15 16">DAU334</strain>
    </source>
</reference>
<dbReference type="SUPFAM" id="SSF51905">
    <property type="entry name" value="FAD/NAD(P)-binding domain"/>
    <property type="match status" value="1"/>
</dbReference>
<dbReference type="InterPro" id="IPR010960">
    <property type="entry name" value="Flavocytochrome_c"/>
</dbReference>
<dbReference type="SUPFAM" id="SSF56425">
    <property type="entry name" value="Succinate dehydrogenase/fumarate reductase flavoprotein, catalytic domain"/>
    <property type="match status" value="1"/>
</dbReference>
<feature type="chain" id="PRO_5044986100" description="Fumarate reductase" evidence="12">
    <location>
        <begin position="24"/>
        <end position="593"/>
    </location>
</feature>
<feature type="domain" description="Tetrahaem cytochrome" evidence="14">
    <location>
        <begin position="31"/>
        <end position="113"/>
    </location>
</feature>
<dbReference type="EC" id="1.3.2.4" evidence="12"/>
<keyword evidence="16" id="KW-1185">Reference proteome</keyword>
<keyword evidence="5 12" id="KW-0285">Flavoprotein</keyword>
<evidence type="ECO:0000256" key="1">
    <source>
        <dbReference type="ARBA" id="ARBA00001926"/>
    </source>
</evidence>
<dbReference type="PANTHER" id="PTHR43400:SF7">
    <property type="entry name" value="FAD-DEPENDENT OXIDOREDUCTASE 2 FAD BINDING DOMAIN-CONTAINING PROTEIN"/>
    <property type="match status" value="1"/>
</dbReference>
<proteinExistence type="inferred from homology"/>
<dbReference type="Pfam" id="PF00890">
    <property type="entry name" value="FAD_binding_2"/>
    <property type="match status" value="1"/>
</dbReference>
<dbReference type="EMBL" id="CP136522">
    <property type="protein sequence ID" value="WOT05952.1"/>
    <property type="molecule type" value="Genomic_DNA"/>
</dbReference>
<comment type="catalytic activity">
    <reaction evidence="12">
        <text>2 Fe(III)-[cytochrome c] + succinate = fumarate + 2 Fe(II)-[cytochrome c] + 2 H(+)</text>
        <dbReference type="Rhea" id="RHEA:77903"/>
        <dbReference type="Rhea" id="RHEA-COMP:10350"/>
        <dbReference type="Rhea" id="RHEA-COMP:14399"/>
        <dbReference type="ChEBI" id="CHEBI:15378"/>
        <dbReference type="ChEBI" id="CHEBI:29033"/>
        <dbReference type="ChEBI" id="CHEBI:29034"/>
        <dbReference type="ChEBI" id="CHEBI:29806"/>
        <dbReference type="ChEBI" id="CHEBI:30031"/>
        <dbReference type="EC" id="1.3.2.4"/>
    </reaction>
</comment>
<evidence type="ECO:0000259" key="13">
    <source>
        <dbReference type="Pfam" id="PF00890"/>
    </source>
</evidence>
<evidence type="ECO:0000256" key="7">
    <source>
        <dbReference type="ARBA" id="ARBA00022764"/>
    </source>
</evidence>
<evidence type="ECO:0000256" key="9">
    <source>
        <dbReference type="ARBA" id="ARBA00022982"/>
    </source>
</evidence>
<dbReference type="Pfam" id="PF14537">
    <property type="entry name" value="Cytochrom_c3_2"/>
    <property type="match status" value="1"/>
</dbReference>
<sequence length="593" mass="63738">MMKLTKLASLMTVLLLSSGAAVAKSNNLASFHTDMSGCESCHVAEKMKDIKKGITDSQTHENEQCRSCHGSYEELASDRLEFDPHASHLGEINCTSCHSGHDKATLTCNNCHNFEMDMPFADTKAKKKWDAGWNQDKIQKAIAQGPVETVDVIIVGGGSAGFNAAISAKLAGANVVLFEKAPYTGGNSMLAAGGINAVGTPQQKAKGIEDTVDWYAEDAMKGGRYQNDPKLVQILAEESAGAVKWLESLGANMDDLKRSGGARVERTHRPSGGASVGPHIIDTLRKAAIERDIEVRVNSRVEKIVLNEDKSVAGVIVHGRHSGYNMVAADSIVLATGGYGMNKEMVAYYRPTMKDMTSSNNVTATGDGVLLAKEIGASMTDIDWVQAHPTIGKDSRILISETVRGVGAIMVNTDGERFISELTTRDRASDAILKQKDQYAWLVFDEQLVEKKKMVRGYEHLGMLSKANTIEELAKITGMSKLPTTAVDYNKYQAAGKDSAFGREDMPLNLSKAPFYAVKVAPGIHHTMGGVAVDTDANVLNLQSWKMEGLFAAGEVTGGLHGHNRLGGNAIAETVVFGRKAGENAAKHALDKK</sequence>
<evidence type="ECO:0000256" key="11">
    <source>
        <dbReference type="ARBA" id="ARBA00023004"/>
    </source>
</evidence>
<dbReference type="PANTHER" id="PTHR43400">
    <property type="entry name" value="FUMARATE REDUCTASE"/>
    <property type="match status" value="1"/>
</dbReference>
<evidence type="ECO:0000256" key="6">
    <source>
        <dbReference type="ARBA" id="ARBA00022723"/>
    </source>
</evidence>
<dbReference type="RefSeq" id="WP_310470218.1">
    <property type="nucleotide sequence ID" value="NZ_CP136522.1"/>
</dbReference>
<feature type="domain" description="FAD-dependent oxidoreductase 2 FAD-binding" evidence="13">
    <location>
        <begin position="151"/>
        <end position="570"/>
    </location>
</feature>
<dbReference type="InterPro" id="IPR050315">
    <property type="entry name" value="FAD-oxidoreductase_2"/>
</dbReference>
<dbReference type="NCBIfam" id="TIGR01813">
    <property type="entry name" value="flavo_cyto_c"/>
    <property type="match status" value="1"/>
</dbReference>
<accession>A0ABZ0K1G3</accession>
<dbReference type="SUPFAM" id="SSF48695">
    <property type="entry name" value="Multiheme cytochromes"/>
    <property type="match status" value="1"/>
</dbReference>
<evidence type="ECO:0000256" key="8">
    <source>
        <dbReference type="ARBA" id="ARBA00022827"/>
    </source>
</evidence>
<feature type="signal peptide" evidence="12">
    <location>
        <begin position="1"/>
        <end position="23"/>
    </location>
</feature>
<dbReference type="InterPro" id="IPR027477">
    <property type="entry name" value="Succ_DH/fumarate_Rdtase_cat_sf"/>
</dbReference>
<keyword evidence="4" id="KW-0349">Heme</keyword>
<dbReference type="Gene3D" id="3.90.700.10">
    <property type="entry name" value="Succinate dehydrogenase/fumarate reductase flavoprotein, catalytic domain"/>
    <property type="match status" value="1"/>
</dbReference>
<dbReference type="Gene3D" id="1.10.1130.10">
    <property type="entry name" value="Flavocytochrome C3, Chain A"/>
    <property type="match status" value="1"/>
</dbReference>
<evidence type="ECO:0000256" key="3">
    <source>
        <dbReference type="ARBA" id="ARBA00022448"/>
    </source>
</evidence>
<name>A0ABZ0K1G3_9GAMM</name>